<evidence type="ECO:0000313" key="5">
    <source>
        <dbReference type="Proteomes" id="UP000242682"/>
    </source>
</evidence>
<dbReference type="EMBL" id="PYAT01000007">
    <property type="protein sequence ID" value="PSL36261.1"/>
    <property type="molecule type" value="Genomic_DNA"/>
</dbReference>
<dbReference type="SUPFAM" id="SSF55347">
    <property type="entry name" value="Glyceraldehyde-3-phosphate dehydrogenase-like, C-terminal domain"/>
    <property type="match status" value="1"/>
</dbReference>
<gene>
    <name evidence="4" type="ORF">B0H99_10782</name>
</gene>
<comment type="caution">
    <text evidence="4">The sequence shown here is derived from an EMBL/GenBank/DDBJ whole genome shotgun (WGS) entry which is preliminary data.</text>
</comment>
<dbReference type="InterPro" id="IPR036291">
    <property type="entry name" value="NAD(P)-bd_dom_sf"/>
</dbReference>
<evidence type="ECO:0000259" key="2">
    <source>
        <dbReference type="Pfam" id="PF01408"/>
    </source>
</evidence>
<dbReference type="Pfam" id="PF01408">
    <property type="entry name" value="GFO_IDH_MocA"/>
    <property type="match status" value="1"/>
</dbReference>
<organism evidence="4 5">
    <name type="scientific">Planomicrobium soli</name>
    <dbReference type="NCBI Taxonomy" id="1176648"/>
    <lineage>
        <taxon>Bacteria</taxon>
        <taxon>Bacillati</taxon>
        <taxon>Bacillota</taxon>
        <taxon>Bacilli</taxon>
        <taxon>Bacillales</taxon>
        <taxon>Caryophanaceae</taxon>
        <taxon>Planomicrobium</taxon>
    </lineage>
</organism>
<dbReference type="GO" id="GO:0000166">
    <property type="term" value="F:nucleotide binding"/>
    <property type="evidence" value="ECO:0007669"/>
    <property type="project" value="InterPro"/>
</dbReference>
<comment type="similarity">
    <text evidence="1">Belongs to the Gfo/Idh/MocA family.</text>
</comment>
<dbReference type="PANTHER" id="PTHR43249">
    <property type="entry name" value="UDP-N-ACETYL-2-AMINO-2-DEOXY-D-GLUCURONATE OXIDASE"/>
    <property type="match status" value="1"/>
</dbReference>
<evidence type="ECO:0000256" key="1">
    <source>
        <dbReference type="ARBA" id="ARBA00010928"/>
    </source>
</evidence>
<dbReference type="Proteomes" id="UP000242682">
    <property type="component" value="Unassembled WGS sequence"/>
</dbReference>
<dbReference type="Gene3D" id="3.30.360.10">
    <property type="entry name" value="Dihydrodipicolinate Reductase, domain 2"/>
    <property type="match status" value="1"/>
</dbReference>
<dbReference type="Gene3D" id="3.40.50.720">
    <property type="entry name" value="NAD(P)-binding Rossmann-like Domain"/>
    <property type="match status" value="1"/>
</dbReference>
<dbReference type="InterPro" id="IPR000683">
    <property type="entry name" value="Gfo/Idh/MocA-like_OxRdtase_N"/>
</dbReference>
<name>A0A2P8GQL3_9BACL</name>
<dbReference type="InterPro" id="IPR052515">
    <property type="entry name" value="Gfo/Idh/MocA_Oxidoreductase"/>
</dbReference>
<dbReference type="InterPro" id="IPR004104">
    <property type="entry name" value="Gfo/Idh/MocA-like_OxRdtase_C"/>
</dbReference>
<keyword evidence="5" id="KW-1185">Reference proteome</keyword>
<protein>
    <submittedName>
        <fullName evidence="4">Putative dehydrogenase</fullName>
    </submittedName>
</protein>
<dbReference type="AlphaFoldDB" id="A0A2P8GQL3"/>
<feature type="domain" description="Gfo/Idh/MocA-like oxidoreductase C-terminal" evidence="3">
    <location>
        <begin position="139"/>
        <end position="344"/>
    </location>
</feature>
<evidence type="ECO:0000313" key="4">
    <source>
        <dbReference type="EMBL" id="PSL36261.1"/>
    </source>
</evidence>
<dbReference type="Pfam" id="PF02894">
    <property type="entry name" value="GFO_IDH_MocA_C"/>
    <property type="match status" value="1"/>
</dbReference>
<evidence type="ECO:0000259" key="3">
    <source>
        <dbReference type="Pfam" id="PF02894"/>
    </source>
</evidence>
<sequence length="350" mass="39056">MKKKVVIIGGGNIAGTVHVPHYQNRKELEVVAVLGRNAERAEAFAKRHAIPRFYTDGDEMYAAEKPDIVSVCTPNSFHYPAVMKALENGCHVLCEKPPAISADEAWDMHQAAKARNLVLAYNFHNRFAEDVKIVREKAAAGLLGDIYVTKVQALRRSGVPAWGYFTNKELQGGGPLIDIGVHMLDAAMYVLGFPAVKRVTAKQFQKIGKKKSHGSFGEWDPKKYEVEDSLFGFIELEGGNLLQIETSFALHIIEESVMDVTFMADKAGATLFPAHIHTDKHGELVTLYQKKQADPDRQRKSMEAFIDRCLGKEVMIADSEQGYIIQRIVEALYESAEKGESVSLWPDNRH</sequence>
<dbReference type="RefSeq" id="WP_245894497.1">
    <property type="nucleotide sequence ID" value="NZ_PYAT01000007.1"/>
</dbReference>
<accession>A0A2P8GQL3</accession>
<dbReference type="SUPFAM" id="SSF51735">
    <property type="entry name" value="NAD(P)-binding Rossmann-fold domains"/>
    <property type="match status" value="1"/>
</dbReference>
<dbReference type="PANTHER" id="PTHR43249:SF1">
    <property type="entry name" value="D-GLUCOSIDE 3-DEHYDROGENASE"/>
    <property type="match status" value="1"/>
</dbReference>
<feature type="domain" description="Gfo/Idh/MocA-like oxidoreductase N-terminal" evidence="2">
    <location>
        <begin position="4"/>
        <end position="123"/>
    </location>
</feature>
<proteinExistence type="inferred from homology"/>
<reference evidence="4 5" key="1">
    <citation type="submission" date="2018-03" db="EMBL/GenBank/DDBJ databases">
        <title>Genomic Encyclopedia of Type Strains, Phase III (KMG-III): the genomes of soil and plant-associated and newly described type strains.</title>
        <authorList>
            <person name="Whitman W."/>
        </authorList>
    </citation>
    <scope>NUCLEOTIDE SEQUENCE [LARGE SCALE GENOMIC DNA]</scope>
    <source>
        <strain evidence="4 5">CGMCC 1.12259</strain>
    </source>
</reference>